<proteinExistence type="predicted"/>
<evidence type="ECO:0000313" key="1">
    <source>
        <dbReference type="EMBL" id="TDH69749.1"/>
    </source>
</evidence>
<sequence length="96" mass="10979">MFAIDACEPHRVETPLRGFRHLLRVCLWSRVRGSRVDRVSRRRVLGLAFATKRPACFFTGHIIPPGVRIATRPLAPVAQREPRIYGSTSVFQHEVM</sequence>
<keyword evidence="2" id="KW-1185">Reference proteome</keyword>
<dbReference type="RefSeq" id="XP_067819248.1">
    <property type="nucleotide sequence ID" value="XM_067966114.1"/>
</dbReference>
<protein>
    <submittedName>
        <fullName evidence="1">Uncharacterized protein</fullName>
    </submittedName>
</protein>
<name>A0A976IFG9_BRELC</name>
<comment type="caution">
    <text evidence="1">The sequence shown here is derived from an EMBL/GenBank/DDBJ whole genome shotgun (WGS) entry which is preliminary data.</text>
</comment>
<gene>
    <name evidence="1" type="ORF">CCR75_008059</name>
</gene>
<accession>A0A976IFG9</accession>
<dbReference type="AlphaFoldDB" id="A0A976IFG9"/>
<dbReference type="GeneID" id="94351785"/>
<reference evidence="1 2" key="1">
    <citation type="journal article" date="2021" name="Genome Biol.">
        <title>AFLAP: assembly-free linkage analysis pipeline using k-mers from genome sequencing data.</title>
        <authorList>
            <person name="Fletcher K."/>
            <person name="Zhang L."/>
            <person name="Gil J."/>
            <person name="Han R."/>
            <person name="Cavanaugh K."/>
            <person name="Michelmore R."/>
        </authorList>
    </citation>
    <scope>NUCLEOTIDE SEQUENCE [LARGE SCALE GENOMIC DNA]</scope>
    <source>
        <strain evidence="1 2">SF5</strain>
    </source>
</reference>
<evidence type="ECO:0000313" key="2">
    <source>
        <dbReference type="Proteomes" id="UP000294530"/>
    </source>
</evidence>
<dbReference type="KEGG" id="blac:94351785"/>
<dbReference type="EMBL" id="SHOA02000007">
    <property type="protein sequence ID" value="TDH69749.1"/>
    <property type="molecule type" value="Genomic_DNA"/>
</dbReference>
<organism evidence="1 2">
    <name type="scientific">Bremia lactucae</name>
    <name type="common">Lettuce downy mildew</name>
    <dbReference type="NCBI Taxonomy" id="4779"/>
    <lineage>
        <taxon>Eukaryota</taxon>
        <taxon>Sar</taxon>
        <taxon>Stramenopiles</taxon>
        <taxon>Oomycota</taxon>
        <taxon>Peronosporomycetes</taxon>
        <taxon>Peronosporales</taxon>
        <taxon>Peronosporaceae</taxon>
        <taxon>Bremia</taxon>
    </lineage>
</organism>
<dbReference type="Proteomes" id="UP000294530">
    <property type="component" value="Unassembled WGS sequence"/>
</dbReference>